<sequence length="97" mass="10967">MGLAQIWRYVEHRRSWEIGFAVLPEYGGRGYGTETASLLLRFAFEHLDAHKVVGMCNSHNTRSAALLERIGAPRLIMAPLPKNGPRFLELVLIGKHR</sequence>
<feature type="domain" description="N-acetyltransferase" evidence="1">
    <location>
        <begin position="1"/>
        <end position="94"/>
    </location>
</feature>
<dbReference type="InterPro" id="IPR051531">
    <property type="entry name" value="N-acetyltransferase"/>
</dbReference>
<comment type="caution">
    <text evidence="2">The sequence shown here is derived from an EMBL/GenBank/DDBJ whole genome shotgun (WGS) entry which is preliminary data.</text>
</comment>
<dbReference type="GO" id="GO:0016747">
    <property type="term" value="F:acyltransferase activity, transferring groups other than amino-acyl groups"/>
    <property type="evidence" value="ECO:0007669"/>
    <property type="project" value="InterPro"/>
</dbReference>
<evidence type="ECO:0000313" key="2">
    <source>
        <dbReference type="EMBL" id="PYI50321.1"/>
    </source>
</evidence>
<protein>
    <recommendedName>
        <fullName evidence="1">N-acetyltransferase domain-containing protein</fullName>
    </recommendedName>
</protein>
<dbReference type="OrthoDB" id="9785602at2"/>
<dbReference type="SUPFAM" id="SSF55729">
    <property type="entry name" value="Acyl-CoA N-acyltransferases (Nat)"/>
    <property type="match status" value="1"/>
</dbReference>
<proteinExistence type="predicted"/>
<keyword evidence="3" id="KW-1185">Reference proteome</keyword>
<dbReference type="PANTHER" id="PTHR43792">
    <property type="entry name" value="GNAT FAMILY, PUTATIVE (AFU_ORTHOLOGUE AFUA_3G00765)-RELATED-RELATED"/>
    <property type="match status" value="1"/>
</dbReference>
<dbReference type="AlphaFoldDB" id="A0A2V5JV54"/>
<dbReference type="Gene3D" id="3.40.630.30">
    <property type="match status" value="1"/>
</dbReference>
<name>A0A2V5JV54_9BACL</name>
<dbReference type="CDD" id="cd04301">
    <property type="entry name" value="NAT_SF"/>
    <property type="match status" value="1"/>
</dbReference>
<dbReference type="EMBL" id="QJVJ01000020">
    <property type="protein sequence ID" value="PYI50321.1"/>
    <property type="molecule type" value="Genomic_DNA"/>
</dbReference>
<dbReference type="Pfam" id="PF13302">
    <property type="entry name" value="Acetyltransf_3"/>
    <property type="match status" value="1"/>
</dbReference>
<dbReference type="PANTHER" id="PTHR43792:SF1">
    <property type="entry name" value="N-ACETYLTRANSFERASE DOMAIN-CONTAINING PROTEIN"/>
    <property type="match status" value="1"/>
</dbReference>
<reference evidence="2 3" key="1">
    <citation type="submission" date="2018-05" db="EMBL/GenBank/DDBJ databases">
        <title>Paenibacillus flagellatus sp. nov., isolated from selenium mineral soil.</title>
        <authorList>
            <person name="Dai X."/>
        </authorList>
    </citation>
    <scope>NUCLEOTIDE SEQUENCE [LARGE SCALE GENOMIC DNA]</scope>
    <source>
        <strain evidence="2 3">DXL2</strain>
    </source>
</reference>
<dbReference type="InterPro" id="IPR000182">
    <property type="entry name" value="GNAT_dom"/>
</dbReference>
<dbReference type="Proteomes" id="UP000247476">
    <property type="component" value="Unassembled WGS sequence"/>
</dbReference>
<accession>A0A2V5JV54</accession>
<dbReference type="InterPro" id="IPR016181">
    <property type="entry name" value="Acyl_CoA_acyltransferase"/>
</dbReference>
<evidence type="ECO:0000259" key="1">
    <source>
        <dbReference type="PROSITE" id="PS51186"/>
    </source>
</evidence>
<organism evidence="2 3">
    <name type="scientific">Paenibacillus flagellatus</name>
    <dbReference type="NCBI Taxonomy" id="2211139"/>
    <lineage>
        <taxon>Bacteria</taxon>
        <taxon>Bacillati</taxon>
        <taxon>Bacillota</taxon>
        <taxon>Bacilli</taxon>
        <taxon>Bacillales</taxon>
        <taxon>Paenibacillaceae</taxon>
        <taxon>Paenibacillus</taxon>
    </lineage>
</organism>
<gene>
    <name evidence="2" type="ORF">DLM86_30085</name>
</gene>
<dbReference type="PROSITE" id="PS51186">
    <property type="entry name" value="GNAT"/>
    <property type="match status" value="1"/>
</dbReference>
<evidence type="ECO:0000313" key="3">
    <source>
        <dbReference type="Proteomes" id="UP000247476"/>
    </source>
</evidence>